<evidence type="ECO:0000313" key="2">
    <source>
        <dbReference type="Proteomes" id="UP000281553"/>
    </source>
</evidence>
<sequence>MRRVFGKYGHLLDVTVPVNFHTGRPKGFAFTDVMPKTQSIISTRLNCGAAKYLSSLPVAVEKVSGSNFLLQNSFLFLDAVVCNFYSPLNSKIAPKNAFLRRLQSSVSVF</sequence>
<organism evidence="1 2">
    <name type="scientific">Dibothriocephalus latus</name>
    <name type="common">Fish tapeworm</name>
    <name type="synonym">Diphyllobothrium latum</name>
    <dbReference type="NCBI Taxonomy" id="60516"/>
    <lineage>
        <taxon>Eukaryota</taxon>
        <taxon>Metazoa</taxon>
        <taxon>Spiralia</taxon>
        <taxon>Lophotrochozoa</taxon>
        <taxon>Platyhelminthes</taxon>
        <taxon>Cestoda</taxon>
        <taxon>Eucestoda</taxon>
        <taxon>Diphyllobothriidea</taxon>
        <taxon>Diphyllobothriidae</taxon>
        <taxon>Dibothriocephalus</taxon>
    </lineage>
</organism>
<dbReference type="EMBL" id="UYRU01106290">
    <property type="protein sequence ID" value="VDN42970.1"/>
    <property type="molecule type" value="Genomic_DNA"/>
</dbReference>
<proteinExistence type="predicted"/>
<dbReference type="Gene3D" id="3.30.70.330">
    <property type="match status" value="1"/>
</dbReference>
<gene>
    <name evidence="1" type="ORF">DILT_LOCUS18955</name>
</gene>
<evidence type="ECO:0008006" key="3">
    <source>
        <dbReference type="Google" id="ProtNLM"/>
    </source>
</evidence>
<dbReference type="SUPFAM" id="SSF54928">
    <property type="entry name" value="RNA-binding domain, RBD"/>
    <property type="match status" value="1"/>
</dbReference>
<dbReference type="AlphaFoldDB" id="A0A3P7NQC3"/>
<accession>A0A3P7NQC3</accession>
<dbReference type="InterPro" id="IPR035979">
    <property type="entry name" value="RBD_domain_sf"/>
</dbReference>
<protein>
    <recommendedName>
        <fullName evidence="3">RRM domain-containing protein</fullName>
    </recommendedName>
</protein>
<dbReference type="OrthoDB" id="439808at2759"/>
<dbReference type="GO" id="GO:0003676">
    <property type="term" value="F:nucleic acid binding"/>
    <property type="evidence" value="ECO:0007669"/>
    <property type="project" value="InterPro"/>
</dbReference>
<evidence type="ECO:0000313" key="1">
    <source>
        <dbReference type="EMBL" id="VDN42970.1"/>
    </source>
</evidence>
<name>A0A3P7NQC3_DIBLA</name>
<reference evidence="1 2" key="1">
    <citation type="submission" date="2018-11" db="EMBL/GenBank/DDBJ databases">
        <authorList>
            <consortium name="Pathogen Informatics"/>
        </authorList>
    </citation>
    <scope>NUCLEOTIDE SEQUENCE [LARGE SCALE GENOMIC DNA]</scope>
</reference>
<dbReference type="InterPro" id="IPR012677">
    <property type="entry name" value="Nucleotide-bd_a/b_plait_sf"/>
</dbReference>
<dbReference type="Proteomes" id="UP000281553">
    <property type="component" value="Unassembled WGS sequence"/>
</dbReference>
<keyword evidence="2" id="KW-1185">Reference proteome</keyword>